<comment type="similarity">
    <text evidence="2">Belongs to the ABC-4 integral membrane protein family. LolC/E subfamily.</text>
</comment>
<reference evidence="10 11" key="1">
    <citation type="submission" date="2021-05" db="EMBL/GenBank/DDBJ databases">
        <title>The draft genome of Geobacter chapellei DSM 13688.</title>
        <authorList>
            <person name="Xu Z."/>
            <person name="Masuda Y."/>
            <person name="Itoh H."/>
            <person name="Senoo K."/>
        </authorList>
    </citation>
    <scope>NUCLEOTIDE SEQUENCE [LARGE SCALE GENOMIC DNA]</scope>
    <source>
        <strain evidence="10 11">DSM 13688</strain>
    </source>
</reference>
<keyword evidence="11" id="KW-1185">Reference proteome</keyword>
<feature type="transmembrane region" description="Helical" evidence="7">
    <location>
        <begin position="427"/>
        <end position="448"/>
    </location>
</feature>
<evidence type="ECO:0000256" key="6">
    <source>
        <dbReference type="ARBA" id="ARBA00023136"/>
    </source>
</evidence>
<dbReference type="Pfam" id="PF12704">
    <property type="entry name" value="MacB_PCD"/>
    <property type="match status" value="1"/>
</dbReference>
<evidence type="ECO:0000313" key="10">
    <source>
        <dbReference type="EMBL" id="MBT1073563.1"/>
    </source>
</evidence>
<dbReference type="PANTHER" id="PTHR30489">
    <property type="entry name" value="LIPOPROTEIN-RELEASING SYSTEM TRANSMEMBRANE PROTEIN LOLE"/>
    <property type="match status" value="1"/>
</dbReference>
<feature type="domain" description="MacB-like periplasmic core" evidence="9">
    <location>
        <begin position="478"/>
        <end position="684"/>
    </location>
</feature>
<evidence type="ECO:0000256" key="4">
    <source>
        <dbReference type="ARBA" id="ARBA00022692"/>
    </source>
</evidence>
<feature type="transmembrane region" description="Helical" evidence="7">
    <location>
        <begin position="716"/>
        <end position="738"/>
    </location>
</feature>
<comment type="subcellular location">
    <subcellularLocation>
        <location evidence="1">Cell membrane</location>
        <topology evidence="1">Multi-pass membrane protein</topology>
    </subcellularLocation>
</comment>
<organism evidence="10 11">
    <name type="scientific">Pelotalea chapellei</name>
    <dbReference type="NCBI Taxonomy" id="44671"/>
    <lineage>
        <taxon>Bacteria</taxon>
        <taxon>Pseudomonadati</taxon>
        <taxon>Thermodesulfobacteriota</taxon>
        <taxon>Desulfuromonadia</taxon>
        <taxon>Geobacterales</taxon>
        <taxon>Geobacteraceae</taxon>
        <taxon>Pelotalea</taxon>
    </lineage>
</organism>
<keyword evidence="6 7" id="KW-0472">Membrane</keyword>
<dbReference type="EMBL" id="JAHDYS010000025">
    <property type="protein sequence ID" value="MBT1073563.1"/>
    <property type="molecule type" value="Genomic_DNA"/>
</dbReference>
<keyword evidence="5 7" id="KW-1133">Transmembrane helix</keyword>
<evidence type="ECO:0000256" key="7">
    <source>
        <dbReference type="SAM" id="Phobius"/>
    </source>
</evidence>
<dbReference type="InterPro" id="IPR051447">
    <property type="entry name" value="Lipoprotein-release_system"/>
</dbReference>
<keyword evidence="3" id="KW-1003">Cell membrane</keyword>
<dbReference type="Proteomes" id="UP000784128">
    <property type="component" value="Unassembled WGS sequence"/>
</dbReference>
<evidence type="ECO:0000313" key="11">
    <source>
        <dbReference type="Proteomes" id="UP000784128"/>
    </source>
</evidence>
<dbReference type="InterPro" id="IPR025857">
    <property type="entry name" value="MacB_PCD"/>
</dbReference>
<feature type="transmembrane region" description="Helical" evidence="7">
    <location>
        <begin position="254"/>
        <end position="278"/>
    </location>
</feature>
<evidence type="ECO:0000259" key="8">
    <source>
        <dbReference type="Pfam" id="PF02687"/>
    </source>
</evidence>
<dbReference type="InterPro" id="IPR003838">
    <property type="entry name" value="ABC3_permease_C"/>
</dbReference>
<dbReference type="Pfam" id="PF02687">
    <property type="entry name" value="FtsX"/>
    <property type="match status" value="2"/>
</dbReference>
<dbReference type="PANTHER" id="PTHR30489:SF0">
    <property type="entry name" value="LIPOPROTEIN-RELEASING SYSTEM TRANSMEMBRANE PROTEIN LOLE"/>
    <property type="match status" value="1"/>
</dbReference>
<evidence type="ECO:0000256" key="1">
    <source>
        <dbReference type="ARBA" id="ARBA00004651"/>
    </source>
</evidence>
<proteinExistence type="inferred from homology"/>
<feature type="transmembrane region" description="Helical" evidence="7">
    <location>
        <begin position="808"/>
        <end position="829"/>
    </location>
</feature>
<gene>
    <name evidence="10" type="ORF">KJB30_17415</name>
</gene>
<feature type="domain" description="ABC3 transporter permease C-terminal" evidence="8">
    <location>
        <begin position="257"/>
        <end position="380"/>
    </location>
</feature>
<name>A0ABS5UCW7_9BACT</name>
<feature type="transmembrane region" description="Helical" evidence="7">
    <location>
        <begin position="758"/>
        <end position="788"/>
    </location>
</feature>
<sequence length="844" mass="90626">MILWRAGWRHMLRHPWQNLLALIGIALGVGVVTAVDLANESAVRSFRFSATALAGKATHTIAGGASSLDEEIYRKLRVDLGVRSCAPVVEGTVYIPGKHSLRLIGIDPLAESSLRTFSSRFPGKGVLKKLIAMPYTALLLPETSHRLEIGKGGTFSVETQGKRHELVLAGFLEPDNDLTRTGLEWVVVTDIATAQEILALEGKISRIDLHLSEGTEGDAVLKLIQSNFPGIKITPAGARAGALDRMTKAFRLNLTALSLLVLVVGMFLIYNTTTFSVIRRRRFLGLLRAIGVTRTEIFMLVFAEVALLALLGTAAGLLFGVVLGQNLTYLVTRTINDLYFVMDIQDVRILPNSLLKGALLGIGGTLVAALPPLREATAAPPRAVLSRANLEASYRRRAPQTAVVGLIVLIVATGILAVQSWGLVGGFAGLFLLIIGYAFLVPTTVLVLAPLSRPLLSILPGPLGRMAARGVVVSLSRTGVATAALVVAVSAGIGVGIMVGSFRLTVERWLESWLKADVYVTTAGTGSGRQKPPLDAELVDRIRHLPGVAFISFTRRISVETPEGPVDLLAMEQSRDTFMGYRFTEGTGADAWAPFSTGTAIIISEPYAYRHKLHAGDRVTLPAPGGTFSLPIAGVFYDYGSDAGVIAISRSAYIRYWHDRSVDGIGYYAQPGVTSNMLDAEIRARSGTSSINIIPNRELKKMSLAVFDRTFAITNVLRFVIIIVAFVGILSALMAIQVERARELAVARAVGLTPGQVWGLVCGETFIIGLIAGLLSLPLGILQALVLIRVINRRSFGWTMEFSLDPALLLQAMVLAISAALLAAIYPSFAMSRTSPALALKEEE</sequence>
<evidence type="ECO:0000259" key="9">
    <source>
        <dbReference type="Pfam" id="PF12704"/>
    </source>
</evidence>
<feature type="transmembrane region" description="Helical" evidence="7">
    <location>
        <begin position="298"/>
        <end position="323"/>
    </location>
</feature>
<evidence type="ECO:0000256" key="3">
    <source>
        <dbReference type="ARBA" id="ARBA00022475"/>
    </source>
</evidence>
<feature type="transmembrane region" description="Helical" evidence="7">
    <location>
        <begin position="402"/>
        <end position="421"/>
    </location>
</feature>
<evidence type="ECO:0000256" key="2">
    <source>
        <dbReference type="ARBA" id="ARBA00005236"/>
    </source>
</evidence>
<evidence type="ECO:0000256" key="5">
    <source>
        <dbReference type="ARBA" id="ARBA00022989"/>
    </source>
</evidence>
<accession>A0ABS5UCW7</accession>
<keyword evidence="4 7" id="KW-0812">Transmembrane</keyword>
<feature type="transmembrane region" description="Helical" evidence="7">
    <location>
        <begin position="481"/>
        <end position="506"/>
    </location>
</feature>
<comment type="caution">
    <text evidence="10">The sequence shown here is derived from an EMBL/GenBank/DDBJ whole genome shotgun (WGS) entry which is preliminary data.</text>
</comment>
<protein>
    <submittedName>
        <fullName evidence="10">ABC transporter permease</fullName>
    </submittedName>
</protein>
<dbReference type="RefSeq" id="WP_214301648.1">
    <property type="nucleotide sequence ID" value="NZ_JAHDYS010000025.1"/>
</dbReference>
<feature type="domain" description="ABC3 transporter permease C-terminal" evidence="8">
    <location>
        <begin position="718"/>
        <end position="836"/>
    </location>
</feature>